<reference evidence="17" key="1">
    <citation type="journal article" date="2014" name="Genome Biol. Evol.">
        <title>Pangenome evidence for extensive interdomain horizontal transfer affecting lineage core and shell genes in uncultured planktonic thaumarchaeota and euryarchaeota.</title>
        <authorList>
            <person name="Deschamps P."/>
            <person name="Zivanovic Y."/>
            <person name="Moreira D."/>
            <person name="Rodriguez-Valera F."/>
            <person name="Lopez-Garcia P."/>
        </authorList>
    </citation>
    <scope>NUCLEOTIDE SEQUENCE</scope>
</reference>
<protein>
    <recommendedName>
        <fullName evidence="15">8-oxo-dGTP diphosphatase</fullName>
        <ecNumber evidence="15">3.6.1.55</ecNumber>
    </recommendedName>
</protein>
<feature type="domain" description="Nudix hydrolase" evidence="16">
    <location>
        <begin position="196"/>
        <end position="323"/>
    </location>
</feature>
<evidence type="ECO:0000256" key="12">
    <source>
        <dbReference type="ARBA" id="ARBA00022842"/>
    </source>
</evidence>
<dbReference type="InterPro" id="IPR020084">
    <property type="entry name" value="NUDIX_hydrolase_CS"/>
</dbReference>
<keyword evidence="4" id="KW-0515">Mutator protein</keyword>
<evidence type="ECO:0000256" key="9">
    <source>
        <dbReference type="ARBA" id="ARBA00022763"/>
    </source>
</evidence>
<organism evidence="17">
    <name type="scientific">uncultured marine group II/III euryarchaeote AD1000_73_F05</name>
    <dbReference type="NCBI Taxonomy" id="1457806"/>
    <lineage>
        <taxon>Archaea</taxon>
        <taxon>Methanobacteriati</taxon>
        <taxon>Methanobacteriota</taxon>
        <taxon>environmental samples</taxon>
    </lineage>
</organism>
<dbReference type="InterPro" id="IPR000816">
    <property type="entry name" value="Peptidase_C15"/>
</dbReference>
<keyword evidence="12" id="KW-0460">Magnesium</keyword>
<dbReference type="InterPro" id="IPR016125">
    <property type="entry name" value="Peptidase_C15-like"/>
</dbReference>
<evidence type="ECO:0000256" key="6">
    <source>
        <dbReference type="ARBA" id="ARBA00022670"/>
    </source>
</evidence>
<dbReference type="PANTHER" id="PTHR47707">
    <property type="entry name" value="8-OXO-DGTP DIPHOSPHATASE"/>
    <property type="match status" value="1"/>
</dbReference>
<comment type="cofactor">
    <cofactor evidence="1">
        <name>Mg(2+)</name>
        <dbReference type="ChEBI" id="CHEBI:18420"/>
    </cofactor>
</comment>
<comment type="catalytic activity">
    <reaction evidence="14">
        <text>8-oxo-dGTP + H2O = 8-oxo-dGMP + diphosphate + H(+)</text>
        <dbReference type="Rhea" id="RHEA:31575"/>
        <dbReference type="ChEBI" id="CHEBI:15377"/>
        <dbReference type="ChEBI" id="CHEBI:15378"/>
        <dbReference type="ChEBI" id="CHEBI:33019"/>
        <dbReference type="ChEBI" id="CHEBI:63224"/>
        <dbReference type="ChEBI" id="CHEBI:77896"/>
        <dbReference type="EC" id="3.6.1.55"/>
    </reaction>
</comment>
<dbReference type="PRINTS" id="PR00706">
    <property type="entry name" value="PYROGLUPTASE"/>
</dbReference>
<evidence type="ECO:0000256" key="8">
    <source>
        <dbReference type="ARBA" id="ARBA00022723"/>
    </source>
</evidence>
<dbReference type="GO" id="GO:0006281">
    <property type="term" value="P:DNA repair"/>
    <property type="evidence" value="ECO:0007669"/>
    <property type="project" value="UniProtKB-KW"/>
</dbReference>
<dbReference type="EMBL" id="KF900470">
    <property type="protein sequence ID" value="AIE96145.1"/>
    <property type="molecule type" value="Genomic_DNA"/>
</dbReference>
<dbReference type="InterPro" id="IPR036440">
    <property type="entry name" value="Peptidase_C15-like_sf"/>
</dbReference>
<keyword evidence="7" id="KW-0235">DNA replication</keyword>
<evidence type="ECO:0000256" key="3">
    <source>
        <dbReference type="ARBA" id="ARBA00006641"/>
    </source>
</evidence>
<keyword evidence="11" id="KW-0788">Thiol protease</keyword>
<evidence type="ECO:0000256" key="15">
    <source>
        <dbReference type="ARBA" id="ARBA00038905"/>
    </source>
</evidence>
<dbReference type="PROSITE" id="PS00893">
    <property type="entry name" value="NUDIX_BOX"/>
    <property type="match status" value="1"/>
</dbReference>
<dbReference type="GO" id="GO:0005829">
    <property type="term" value="C:cytosol"/>
    <property type="evidence" value="ECO:0007669"/>
    <property type="project" value="InterPro"/>
</dbReference>
<keyword evidence="6" id="KW-0645">Protease</keyword>
<dbReference type="InterPro" id="IPR000086">
    <property type="entry name" value="NUDIX_hydrolase_dom"/>
</dbReference>
<sequence>MSKPRLLVTGFPAFSDFESNISEEVLARLEDAGLPGIDVVTWLLSVDEAGSRAVAEQIREGIQVDGILHLGLAARRDSICLERQARNDFSMREPDNSGRFLDSGEIVGDGPPTLLTTASIHVMDEEFEHDDNVGWSEDAGGYVCNETFYHTLLAIRDSGNDPIPTLFVHLPPEAQVALDTQVDVVRRIAACLVSRPTYEVVGGLLFDSEGRILACRRPEGDAWAGWWEFPGGKIEGHEGPESALIRELVEEIGVSPKPTRRIEQTRYEYPDRSVNLQLWDCGVVDPDSIRLIEHDEARWLSVEELLDVKWLPADLPIVERWRREGIPRA</sequence>
<dbReference type="Pfam" id="PF01470">
    <property type="entry name" value="Peptidase_C15"/>
    <property type="match status" value="1"/>
</dbReference>
<evidence type="ECO:0000256" key="4">
    <source>
        <dbReference type="ARBA" id="ARBA00022457"/>
    </source>
</evidence>
<name>A0A075FWK9_9EURY</name>
<dbReference type="AlphaFoldDB" id="A0A075FWK9"/>
<keyword evidence="8" id="KW-0479">Metal-binding</keyword>
<dbReference type="Pfam" id="PF00293">
    <property type="entry name" value="NUDIX"/>
    <property type="match status" value="1"/>
</dbReference>
<keyword evidence="13" id="KW-0234">DNA repair</keyword>
<comment type="similarity">
    <text evidence="3">Belongs to the peptidase C15 family.</text>
</comment>
<keyword evidence="5" id="KW-0963">Cytoplasm</keyword>
<dbReference type="GO" id="GO:0016920">
    <property type="term" value="F:pyroglutamyl-peptidase activity"/>
    <property type="evidence" value="ECO:0007669"/>
    <property type="project" value="InterPro"/>
</dbReference>
<evidence type="ECO:0000256" key="7">
    <source>
        <dbReference type="ARBA" id="ARBA00022705"/>
    </source>
</evidence>
<comment type="similarity">
    <text evidence="2">Belongs to the Nudix hydrolase family.</text>
</comment>
<dbReference type="CDD" id="cd03425">
    <property type="entry name" value="NUDIX_MutT_NudA_like"/>
    <property type="match status" value="1"/>
</dbReference>
<dbReference type="GO" id="GO:0044715">
    <property type="term" value="F:8-oxo-dGDP phosphatase activity"/>
    <property type="evidence" value="ECO:0007669"/>
    <property type="project" value="TreeGrafter"/>
</dbReference>
<evidence type="ECO:0000256" key="1">
    <source>
        <dbReference type="ARBA" id="ARBA00001946"/>
    </source>
</evidence>
<dbReference type="PRINTS" id="PR00502">
    <property type="entry name" value="NUDIXFAMILY"/>
</dbReference>
<evidence type="ECO:0000256" key="14">
    <source>
        <dbReference type="ARBA" id="ARBA00035861"/>
    </source>
</evidence>
<dbReference type="GO" id="GO:0006260">
    <property type="term" value="P:DNA replication"/>
    <property type="evidence" value="ECO:0007669"/>
    <property type="project" value="UniProtKB-KW"/>
</dbReference>
<keyword evidence="10" id="KW-0378">Hydrolase</keyword>
<proteinExistence type="inferred from homology"/>
<dbReference type="GO" id="GO:0044716">
    <property type="term" value="F:8-oxo-GDP phosphatase activity"/>
    <property type="evidence" value="ECO:0007669"/>
    <property type="project" value="TreeGrafter"/>
</dbReference>
<dbReference type="Gene3D" id="3.90.79.10">
    <property type="entry name" value="Nucleoside Triphosphate Pyrophosphohydrolase"/>
    <property type="match status" value="1"/>
</dbReference>
<evidence type="ECO:0000259" key="16">
    <source>
        <dbReference type="PROSITE" id="PS51462"/>
    </source>
</evidence>
<dbReference type="InterPro" id="IPR015797">
    <property type="entry name" value="NUDIX_hydrolase-like_dom_sf"/>
</dbReference>
<dbReference type="SUPFAM" id="SSF55811">
    <property type="entry name" value="Nudix"/>
    <property type="match status" value="1"/>
</dbReference>
<accession>A0A075FWK9</accession>
<dbReference type="PANTHER" id="PTHR47707:SF1">
    <property type="entry name" value="NUDIX HYDROLASE FAMILY PROTEIN"/>
    <property type="match status" value="1"/>
</dbReference>
<dbReference type="GO" id="GO:0006508">
    <property type="term" value="P:proteolysis"/>
    <property type="evidence" value="ECO:0007669"/>
    <property type="project" value="UniProtKB-KW"/>
</dbReference>
<evidence type="ECO:0000256" key="10">
    <source>
        <dbReference type="ARBA" id="ARBA00022801"/>
    </source>
</evidence>
<dbReference type="GO" id="GO:0046872">
    <property type="term" value="F:metal ion binding"/>
    <property type="evidence" value="ECO:0007669"/>
    <property type="project" value="UniProtKB-KW"/>
</dbReference>
<evidence type="ECO:0000256" key="11">
    <source>
        <dbReference type="ARBA" id="ARBA00022807"/>
    </source>
</evidence>
<evidence type="ECO:0000256" key="13">
    <source>
        <dbReference type="ARBA" id="ARBA00023204"/>
    </source>
</evidence>
<dbReference type="GO" id="GO:0035539">
    <property type="term" value="F:8-oxo-7,8-dihydrodeoxyguanosine triphosphate pyrophosphatase activity"/>
    <property type="evidence" value="ECO:0007669"/>
    <property type="project" value="UniProtKB-EC"/>
</dbReference>
<evidence type="ECO:0000256" key="2">
    <source>
        <dbReference type="ARBA" id="ARBA00005582"/>
    </source>
</evidence>
<keyword evidence="9" id="KW-0227">DNA damage</keyword>
<dbReference type="InterPro" id="IPR020476">
    <property type="entry name" value="Nudix_hydrolase"/>
</dbReference>
<dbReference type="SUPFAM" id="SSF53182">
    <property type="entry name" value="Pyrrolidone carboxyl peptidase (pyroglutamate aminopeptidase)"/>
    <property type="match status" value="1"/>
</dbReference>
<dbReference type="GO" id="GO:0008413">
    <property type="term" value="F:8-oxo-7,8-dihydroguanosine triphosphate pyrophosphatase activity"/>
    <property type="evidence" value="ECO:0007669"/>
    <property type="project" value="TreeGrafter"/>
</dbReference>
<evidence type="ECO:0000256" key="5">
    <source>
        <dbReference type="ARBA" id="ARBA00022490"/>
    </source>
</evidence>
<dbReference type="EC" id="3.6.1.55" evidence="15"/>
<dbReference type="Gene3D" id="3.40.630.20">
    <property type="entry name" value="Peptidase C15, pyroglutamyl peptidase I-like"/>
    <property type="match status" value="1"/>
</dbReference>
<dbReference type="PROSITE" id="PS51462">
    <property type="entry name" value="NUDIX"/>
    <property type="match status" value="1"/>
</dbReference>
<evidence type="ECO:0000313" key="17">
    <source>
        <dbReference type="EMBL" id="AIE96145.1"/>
    </source>
</evidence>
<dbReference type="InterPro" id="IPR047127">
    <property type="entry name" value="MutT-like"/>
</dbReference>